<organism evidence="13 14">
    <name type="scientific">Aureimonas populi</name>
    <dbReference type="NCBI Taxonomy" id="1701758"/>
    <lineage>
        <taxon>Bacteria</taxon>
        <taxon>Pseudomonadati</taxon>
        <taxon>Pseudomonadota</taxon>
        <taxon>Alphaproteobacteria</taxon>
        <taxon>Hyphomicrobiales</taxon>
        <taxon>Aurantimonadaceae</taxon>
        <taxon>Aureimonas</taxon>
    </lineage>
</organism>
<evidence type="ECO:0000256" key="6">
    <source>
        <dbReference type="ARBA" id="ARBA00022801"/>
    </source>
</evidence>
<protein>
    <recommendedName>
        <fullName evidence="11">Murein endopeptidase K</fullName>
    </recommendedName>
</protein>
<comment type="pathway">
    <text evidence="2">Cell wall biogenesis; cell wall polysaccharide biosynthesis.</text>
</comment>
<dbReference type="RefSeq" id="WP_209736519.1">
    <property type="nucleotide sequence ID" value="NZ_CP072611.1"/>
</dbReference>
<dbReference type="Proteomes" id="UP001597371">
    <property type="component" value="Unassembled WGS sequence"/>
</dbReference>
<proteinExistence type="inferred from homology"/>
<dbReference type="InterPro" id="IPR009045">
    <property type="entry name" value="Zn_M74/Hedgehog-like"/>
</dbReference>
<dbReference type="PANTHER" id="PTHR37425:SF1">
    <property type="entry name" value="OUTER MEMBRANE PROTEIN"/>
    <property type="match status" value="1"/>
</dbReference>
<evidence type="ECO:0000256" key="2">
    <source>
        <dbReference type="ARBA" id="ARBA00004776"/>
    </source>
</evidence>
<dbReference type="EMBL" id="JBHUIJ010000017">
    <property type="protein sequence ID" value="MFD2238440.1"/>
    <property type="molecule type" value="Genomic_DNA"/>
</dbReference>
<keyword evidence="9" id="KW-0961">Cell wall biogenesis/degradation</keyword>
<gene>
    <name evidence="13" type="ORF">ACFSKQ_13365</name>
</gene>
<dbReference type="Pfam" id="PF08291">
    <property type="entry name" value="Peptidase_M15_3"/>
    <property type="match status" value="1"/>
</dbReference>
<keyword evidence="14" id="KW-1185">Reference proteome</keyword>
<dbReference type="InterPro" id="IPR010275">
    <property type="entry name" value="MepK"/>
</dbReference>
<evidence type="ECO:0000256" key="5">
    <source>
        <dbReference type="ARBA" id="ARBA00022729"/>
    </source>
</evidence>
<feature type="domain" description="Peptidase M15A C-terminal" evidence="12">
    <location>
        <begin position="186"/>
        <end position="289"/>
    </location>
</feature>
<keyword evidence="4" id="KW-0479">Metal-binding</keyword>
<keyword evidence="8" id="KW-0482">Metalloprotease</keyword>
<comment type="similarity">
    <text evidence="10">Belongs to the peptidase M15 family.</text>
</comment>
<evidence type="ECO:0000256" key="3">
    <source>
        <dbReference type="ARBA" id="ARBA00022670"/>
    </source>
</evidence>
<keyword evidence="5" id="KW-0732">Signal</keyword>
<dbReference type="Gene3D" id="3.30.1380.10">
    <property type="match status" value="1"/>
</dbReference>
<evidence type="ECO:0000256" key="11">
    <source>
        <dbReference type="ARBA" id="ARBA00093666"/>
    </source>
</evidence>
<comment type="caution">
    <text evidence="13">The sequence shown here is derived from an EMBL/GenBank/DDBJ whole genome shotgun (WGS) entry which is preliminary data.</text>
</comment>
<evidence type="ECO:0000256" key="4">
    <source>
        <dbReference type="ARBA" id="ARBA00022723"/>
    </source>
</evidence>
<accession>A0ABW5CMJ2</accession>
<name>A0ABW5CMJ2_9HYPH</name>
<keyword evidence="7" id="KW-0862">Zinc</keyword>
<dbReference type="SUPFAM" id="SSF55166">
    <property type="entry name" value="Hedgehog/DD-peptidase"/>
    <property type="match status" value="1"/>
</dbReference>
<evidence type="ECO:0000313" key="13">
    <source>
        <dbReference type="EMBL" id="MFD2238440.1"/>
    </source>
</evidence>
<dbReference type="PANTHER" id="PTHR37425">
    <property type="match status" value="1"/>
</dbReference>
<sequence length="306" mass="31980">MLLSGCVSAIDETSAFGFAPNAVEEAKEVAEAEGEVAAEGAEAEQIVADAATSEAAAEVAVAGGEAAEASGNLALAASLQAETPRAASAFAASAPPSRASERSLYASLFTESEARTPIRNTDNGKSGRVVVTQTDGHGKPQRDAALPGVDPSSLFEIGQRASVDDEDLLDDIGGSYQVASLSGMARLAPNGFLVQRDDIVTNCFGTELVGLLRQVENRFNQKVVITSGYRSPSHNRRVNGAKASMHMACKAADLHVPGVDGKTVAAFVRSLPRRGGVGTYCHTAAIHVDVGQKRDWNWACRRRQNG</sequence>
<evidence type="ECO:0000259" key="12">
    <source>
        <dbReference type="Pfam" id="PF08291"/>
    </source>
</evidence>
<evidence type="ECO:0000313" key="14">
    <source>
        <dbReference type="Proteomes" id="UP001597371"/>
    </source>
</evidence>
<evidence type="ECO:0000256" key="9">
    <source>
        <dbReference type="ARBA" id="ARBA00023316"/>
    </source>
</evidence>
<keyword evidence="3" id="KW-0645">Protease</keyword>
<keyword evidence="6" id="KW-0378">Hydrolase</keyword>
<comment type="cofactor">
    <cofactor evidence="1">
        <name>Zn(2+)</name>
        <dbReference type="ChEBI" id="CHEBI:29105"/>
    </cofactor>
</comment>
<evidence type="ECO:0000256" key="10">
    <source>
        <dbReference type="ARBA" id="ARBA00093448"/>
    </source>
</evidence>
<reference evidence="14" key="1">
    <citation type="journal article" date="2019" name="Int. J. Syst. Evol. Microbiol.">
        <title>The Global Catalogue of Microorganisms (GCM) 10K type strain sequencing project: providing services to taxonomists for standard genome sequencing and annotation.</title>
        <authorList>
            <consortium name="The Broad Institute Genomics Platform"/>
            <consortium name="The Broad Institute Genome Sequencing Center for Infectious Disease"/>
            <person name="Wu L."/>
            <person name="Ma J."/>
        </authorList>
    </citation>
    <scope>NUCLEOTIDE SEQUENCE [LARGE SCALE GENOMIC DNA]</scope>
    <source>
        <strain evidence="14">ZS-35-S2</strain>
    </source>
</reference>
<evidence type="ECO:0000256" key="1">
    <source>
        <dbReference type="ARBA" id="ARBA00001947"/>
    </source>
</evidence>
<dbReference type="InterPro" id="IPR013230">
    <property type="entry name" value="Peptidase_M15A_C"/>
</dbReference>
<evidence type="ECO:0000256" key="7">
    <source>
        <dbReference type="ARBA" id="ARBA00022833"/>
    </source>
</evidence>
<evidence type="ECO:0000256" key="8">
    <source>
        <dbReference type="ARBA" id="ARBA00023049"/>
    </source>
</evidence>